<keyword evidence="4 9" id="KW-0378">Hydrolase</keyword>
<evidence type="ECO:0000259" key="10">
    <source>
        <dbReference type="PROSITE" id="PS00300"/>
    </source>
</evidence>
<dbReference type="PROSITE" id="PS00300">
    <property type="entry name" value="SRP54"/>
    <property type="match status" value="1"/>
</dbReference>
<dbReference type="EC" id="3.6.5.4" evidence="9"/>
<gene>
    <name evidence="9" type="primary">ftsY</name>
    <name evidence="11" type="ORF">TheveDRAFT_0783</name>
</gene>
<dbReference type="Pfam" id="PF00448">
    <property type="entry name" value="SRP54"/>
    <property type="match status" value="1"/>
</dbReference>
<dbReference type="SMART" id="SM00962">
    <property type="entry name" value="SRP54"/>
    <property type="match status" value="1"/>
</dbReference>
<proteinExistence type="inferred from homology"/>
<dbReference type="HOGENOM" id="CLU_009301_3_4_0"/>
<dbReference type="InterPro" id="IPR003593">
    <property type="entry name" value="AAA+_ATPase"/>
</dbReference>
<dbReference type="SMART" id="SM00382">
    <property type="entry name" value="AAA"/>
    <property type="match status" value="1"/>
</dbReference>
<comment type="function">
    <text evidence="9">Involved in targeting and insertion of nascent membrane proteins into the cytoplasmic membrane. Acts as a receptor for the complex formed by the signal recognition particle (SRP) and the ribosome-nascent chain (RNC).</text>
</comment>
<sequence length="309" mass="32857">MIGFLKKVFDKVKDVKARWEYGLWNIFSDEPITDQFFERLEEHLIAGDVGVGLSESLVKGLREFAISAKISRASDLRAHFASMLKDMLSQAQGSGSSLKFSGPVGLVLLIGVNGSGKTTTAAKLARLLKEEGRNVVLAAADTFRAAAIDQLKVWGKRAGVRVIAQEPGGDSAAVVYDAIQSIKAVGGIVIADTAGRLHTKHNLMEELSKIYRVALKDLSPDDICPILVVDAITGQNALAQAKAFNGAMPLKGLILTKFDHTAKGGTILAMTSELNVPVLYVGVGEGMEDLEPFSCDSFVEDLLGGGVGA</sequence>
<dbReference type="GO" id="GO:0006614">
    <property type="term" value="P:SRP-dependent cotranslational protein targeting to membrane"/>
    <property type="evidence" value="ECO:0007669"/>
    <property type="project" value="InterPro"/>
</dbReference>
<protein>
    <recommendedName>
        <fullName evidence="9">Signal recognition particle receptor FtsY</fullName>
        <shortName evidence="9">SRP receptor</shortName>
        <ecNumber evidence="9">3.6.5.4</ecNumber>
    </recommendedName>
</protein>
<evidence type="ECO:0000313" key="11">
    <source>
        <dbReference type="EMBL" id="EHM09932.1"/>
    </source>
</evidence>
<evidence type="ECO:0000313" key="12">
    <source>
        <dbReference type="Proteomes" id="UP000005730"/>
    </source>
</evidence>
<keyword evidence="7 9" id="KW-0675">Receptor</keyword>
<dbReference type="GO" id="GO:0005525">
    <property type="term" value="F:GTP binding"/>
    <property type="evidence" value="ECO:0007669"/>
    <property type="project" value="UniProtKB-UniRule"/>
</dbReference>
<evidence type="ECO:0000256" key="2">
    <source>
        <dbReference type="ARBA" id="ARBA00022490"/>
    </source>
</evidence>
<evidence type="ECO:0000256" key="8">
    <source>
        <dbReference type="ARBA" id="ARBA00048027"/>
    </source>
</evidence>
<comment type="subcellular location">
    <subcellularLocation>
        <location evidence="9">Cell membrane</location>
        <topology evidence="9">Peripheral membrane protein</topology>
        <orientation evidence="9">Cytoplasmic side</orientation>
    </subcellularLocation>
    <subcellularLocation>
        <location evidence="9">Cytoplasm</location>
    </subcellularLocation>
</comment>
<comment type="similarity">
    <text evidence="9">Belongs to the GTP-binding SRP family. FtsY subfamily.</text>
</comment>
<dbReference type="HAMAP" id="MF_00920">
    <property type="entry name" value="FtsY"/>
    <property type="match status" value="1"/>
</dbReference>
<evidence type="ECO:0000256" key="3">
    <source>
        <dbReference type="ARBA" id="ARBA00022741"/>
    </source>
</evidence>
<dbReference type="OrthoDB" id="9804720at2"/>
<evidence type="ECO:0000256" key="6">
    <source>
        <dbReference type="ARBA" id="ARBA00023136"/>
    </source>
</evidence>
<dbReference type="InterPro" id="IPR013822">
    <property type="entry name" value="Signal_recog_particl_SRP54_hlx"/>
</dbReference>
<comment type="subunit">
    <text evidence="9">Part of the signal recognition particle protein translocation system, which is composed of SRP and FtsY.</text>
</comment>
<evidence type="ECO:0000256" key="4">
    <source>
        <dbReference type="ARBA" id="ARBA00022801"/>
    </source>
</evidence>
<keyword evidence="6 9" id="KW-0472">Membrane</keyword>
<dbReference type="PANTHER" id="PTHR43134">
    <property type="entry name" value="SIGNAL RECOGNITION PARTICLE RECEPTOR SUBUNIT ALPHA"/>
    <property type="match status" value="1"/>
</dbReference>
<feature type="binding site" evidence="9">
    <location>
        <begin position="192"/>
        <end position="196"/>
    </location>
    <ligand>
        <name>GTP</name>
        <dbReference type="ChEBI" id="CHEBI:37565"/>
    </ligand>
</feature>
<dbReference type="AlphaFoldDB" id="H0URJ3"/>
<dbReference type="Gene3D" id="1.20.120.140">
    <property type="entry name" value="Signal recognition particle SRP54, nucleotide-binding domain"/>
    <property type="match status" value="1"/>
</dbReference>
<comment type="catalytic activity">
    <reaction evidence="8 9">
        <text>GTP + H2O = GDP + phosphate + H(+)</text>
        <dbReference type="Rhea" id="RHEA:19669"/>
        <dbReference type="ChEBI" id="CHEBI:15377"/>
        <dbReference type="ChEBI" id="CHEBI:15378"/>
        <dbReference type="ChEBI" id="CHEBI:37565"/>
        <dbReference type="ChEBI" id="CHEBI:43474"/>
        <dbReference type="ChEBI" id="CHEBI:58189"/>
        <dbReference type="EC" id="3.6.5.4"/>
    </reaction>
</comment>
<dbReference type="STRING" id="926567.TheveDRAFT_0783"/>
<feature type="binding site" evidence="9">
    <location>
        <begin position="111"/>
        <end position="118"/>
    </location>
    <ligand>
        <name>GTP</name>
        <dbReference type="ChEBI" id="CHEBI:37565"/>
    </ligand>
</feature>
<dbReference type="GO" id="GO:0003924">
    <property type="term" value="F:GTPase activity"/>
    <property type="evidence" value="ECO:0007669"/>
    <property type="project" value="UniProtKB-UniRule"/>
</dbReference>
<dbReference type="Proteomes" id="UP000005730">
    <property type="component" value="Chromosome"/>
</dbReference>
<dbReference type="NCBIfam" id="TIGR00064">
    <property type="entry name" value="ftsY"/>
    <property type="match status" value="1"/>
</dbReference>
<keyword evidence="3 9" id="KW-0547">Nucleotide-binding</keyword>
<dbReference type="RefSeq" id="WP_006583426.1">
    <property type="nucleotide sequence ID" value="NZ_CM001377.1"/>
</dbReference>
<dbReference type="Pfam" id="PF02881">
    <property type="entry name" value="SRP54_N"/>
    <property type="match status" value="1"/>
</dbReference>
<reference evidence="11 12" key="1">
    <citation type="submission" date="2011-10" db="EMBL/GenBank/DDBJ databases">
        <title>The Noncontiguous Finished genome of Thermanaerovibrio velox DSM 12556.</title>
        <authorList>
            <consortium name="US DOE Joint Genome Institute (JGI-PGF)"/>
            <person name="Lucas S."/>
            <person name="Copeland A."/>
            <person name="Lapidus A."/>
            <person name="Glavina del Rio T."/>
            <person name="Dalin E."/>
            <person name="Tice H."/>
            <person name="Bruce D."/>
            <person name="Goodwin L."/>
            <person name="Pitluck S."/>
            <person name="Peters L."/>
            <person name="Mikhailova N."/>
            <person name="Teshima H."/>
            <person name="Kyrpides N."/>
            <person name="Mavromatis K."/>
            <person name="Ivanova N."/>
            <person name="Markowitz V."/>
            <person name="Cheng J.-F."/>
            <person name="Hugenholtz P."/>
            <person name="Woyke T."/>
            <person name="Wu D."/>
            <person name="Spring S."/>
            <person name="Brambilla E.-M."/>
            <person name="Klenk H.-P."/>
            <person name="Eisen J.A."/>
        </authorList>
    </citation>
    <scope>NUCLEOTIDE SEQUENCE [LARGE SCALE GENOMIC DNA]</scope>
    <source>
        <strain evidence="11 12">DSM 12556</strain>
    </source>
</reference>
<dbReference type="EMBL" id="CM001377">
    <property type="protein sequence ID" value="EHM09932.1"/>
    <property type="molecule type" value="Genomic_DNA"/>
</dbReference>
<organism evidence="11 12">
    <name type="scientific">Thermanaerovibrio velox DSM 12556</name>
    <dbReference type="NCBI Taxonomy" id="926567"/>
    <lineage>
        <taxon>Bacteria</taxon>
        <taxon>Thermotogati</taxon>
        <taxon>Synergistota</taxon>
        <taxon>Synergistia</taxon>
        <taxon>Synergistales</taxon>
        <taxon>Synergistaceae</taxon>
        <taxon>Thermanaerovibrio</taxon>
    </lineage>
</organism>
<dbReference type="SMART" id="SM00963">
    <property type="entry name" value="SRP54_N"/>
    <property type="match status" value="1"/>
</dbReference>
<accession>H0URJ3</accession>
<dbReference type="SUPFAM" id="SSF47364">
    <property type="entry name" value="Domain of the SRP/SRP receptor G-proteins"/>
    <property type="match status" value="1"/>
</dbReference>
<dbReference type="GO" id="GO:0005047">
    <property type="term" value="F:signal recognition particle binding"/>
    <property type="evidence" value="ECO:0007669"/>
    <property type="project" value="TreeGrafter"/>
</dbReference>
<keyword evidence="12" id="KW-1185">Reference proteome</keyword>
<dbReference type="InterPro" id="IPR042101">
    <property type="entry name" value="SRP54_N_sf"/>
</dbReference>
<keyword evidence="5 9" id="KW-0342">GTP-binding</keyword>
<dbReference type="FunFam" id="3.40.50.300:FF:000053">
    <property type="entry name" value="Signal recognition particle receptor FtsY"/>
    <property type="match status" value="1"/>
</dbReference>
<keyword evidence="2 9" id="KW-0963">Cytoplasm</keyword>
<dbReference type="eggNOG" id="COG0552">
    <property type="taxonomic scope" value="Bacteria"/>
</dbReference>
<dbReference type="InterPro" id="IPR027417">
    <property type="entry name" value="P-loop_NTPase"/>
</dbReference>
<feature type="binding site" evidence="9">
    <location>
        <begin position="256"/>
        <end position="259"/>
    </location>
    <ligand>
        <name>GTP</name>
        <dbReference type="ChEBI" id="CHEBI:37565"/>
    </ligand>
</feature>
<dbReference type="InterPro" id="IPR036225">
    <property type="entry name" value="SRP/SRP_N"/>
</dbReference>
<dbReference type="InterPro" id="IPR004390">
    <property type="entry name" value="SR_rcpt_FtsY"/>
</dbReference>
<dbReference type="PANTHER" id="PTHR43134:SF1">
    <property type="entry name" value="SIGNAL RECOGNITION PARTICLE RECEPTOR SUBUNIT ALPHA"/>
    <property type="match status" value="1"/>
</dbReference>
<feature type="domain" description="SRP54-type proteins GTP-binding" evidence="10">
    <location>
        <begin position="277"/>
        <end position="290"/>
    </location>
</feature>
<dbReference type="SUPFAM" id="SSF52540">
    <property type="entry name" value="P-loop containing nucleoside triphosphate hydrolases"/>
    <property type="match status" value="1"/>
</dbReference>
<evidence type="ECO:0000256" key="7">
    <source>
        <dbReference type="ARBA" id="ARBA00023170"/>
    </source>
</evidence>
<dbReference type="GO" id="GO:0005737">
    <property type="term" value="C:cytoplasm"/>
    <property type="evidence" value="ECO:0007669"/>
    <property type="project" value="UniProtKB-SubCell"/>
</dbReference>
<name>H0URJ3_9BACT</name>
<evidence type="ECO:0000256" key="5">
    <source>
        <dbReference type="ARBA" id="ARBA00023134"/>
    </source>
</evidence>
<evidence type="ECO:0000256" key="9">
    <source>
        <dbReference type="HAMAP-Rule" id="MF_00920"/>
    </source>
</evidence>
<evidence type="ECO:0000256" key="1">
    <source>
        <dbReference type="ARBA" id="ARBA00022475"/>
    </source>
</evidence>
<dbReference type="Gene3D" id="3.40.50.300">
    <property type="entry name" value="P-loop containing nucleotide triphosphate hydrolases"/>
    <property type="match status" value="1"/>
</dbReference>
<dbReference type="GO" id="GO:0005886">
    <property type="term" value="C:plasma membrane"/>
    <property type="evidence" value="ECO:0007669"/>
    <property type="project" value="UniProtKB-SubCell"/>
</dbReference>
<dbReference type="InterPro" id="IPR000897">
    <property type="entry name" value="SRP54_GTPase_dom"/>
</dbReference>
<keyword evidence="1 9" id="KW-1003">Cell membrane</keyword>